<keyword evidence="4" id="KW-0663">Pyridoxal phosphate</keyword>
<accession>A0AAD3CP53</accession>
<evidence type="ECO:0000256" key="3">
    <source>
        <dbReference type="ARBA" id="ARBA00022679"/>
    </source>
</evidence>
<dbReference type="PANTHER" id="PTHR42684">
    <property type="entry name" value="ADENOSYLMETHIONINE-8-AMINO-7-OXONONANOATE AMINOTRANSFERASE"/>
    <property type="match status" value="1"/>
</dbReference>
<evidence type="ECO:0000313" key="6">
    <source>
        <dbReference type="Proteomes" id="UP001054902"/>
    </source>
</evidence>
<dbReference type="GO" id="GO:0005524">
    <property type="term" value="F:ATP binding"/>
    <property type="evidence" value="ECO:0007669"/>
    <property type="project" value="InterPro"/>
</dbReference>
<gene>
    <name evidence="5" type="ORF">CTEN210_05730</name>
</gene>
<dbReference type="InterPro" id="IPR005814">
    <property type="entry name" value="Aminotrans_3"/>
</dbReference>
<organism evidence="5 6">
    <name type="scientific">Chaetoceros tenuissimus</name>
    <dbReference type="NCBI Taxonomy" id="426638"/>
    <lineage>
        <taxon>Eukaryota</taxon>
        <taxon>Sar</taxon>
        <taxon>Stramenopiles</taxon>
        <taxon>Ochrophyta</taxon>
        <taxon>Bacillariophyta</taxon>
        <taxon>Coscinodiscophyceae</taxon>
        <taxon>Chaetocerotophycidae</taxon>
        <taxon>Chaetocerotales</taxon>
        <taxon>Chaetocerotaceae</taxon>
        <taxon>Chaetoceros</taxon>
    </lineage>
</organism>
<dbReference type="AlphaFoldDB" id="A0AAD3CP53"/>
<evidence type="ECO:0000256" key="1">
    <source>
        <dbReference type="ARBA" id="ARBA00004173"/>
    </source>
</evidence>
<dbReference type="InterPro" id="IPR027417">
    <property type="entry name" value="P-loop_NTPase"/>
</dbReference>
<protein>
    <submittedName>
        <fullName evidence="5">Uncharacterized protein</fullName>
    </submittedName>
</protein>
<comment type="caution">
    <text evidence="5">The sequence shown here is derived from an EMBL/GenBank/DDBJ whole genome shotgun (WGS) entry which is preliminary data.</text>
</comment>
<keyword evidence="2" id="KW-0032">Aminotransferase</keyword>
<evidence type="ECO:0000313" key="5">
    <source>
        <dbReference type="EMBL" id="GFH49254.1"/>
    </source>
</evidence>
<dbReference type="SUPFAM" id="SSF52540">
    <property type="entry name" value="P-loop containing nucleoside triphosphate hydrolases"/>
    <property type="match status" value="1"/>
</dbReference>
<comment type="subcellular location">
    <subcellularLocation>
        <location evidence="1">Mitochondrion</location>
    </subcellularLocation>
</comment>
<keyword evidence="6" id="KW-1185">Reference proteome</keyword>
<evidence type="ECO:0000256" key="4">
    <source>
        <dbReference type="ARBA" id="ARBA00022898"/>
    </source>
</evidence>
<reference evidence="5 6" key="1">
    <citation type="journal article" date="2021" name="Sci. Rep.">
        <title>The genome of the diatom Chaetoceros tenuissimus carries an ancient integrated fragment of an extant virus.</title>
        <authorList>
            <person name="Hongo Y."/>
            <person name="Kimura K."/>
            <person name="Takaki Y."/>
            <person name="Yoshida Y."/>
            <person name="Baba S."/>
            <person name="Kobayashi G."/>
            <person name="Nagasaki K."/>
            <person name="Hano T."/>
            <person name="Tomaru Y."/>
        </authorList>
    </citation>
    <scope>NUCLEOTIDE SEQUENCE [LARGE SCALE GENOMIC DNA]</scope>
    <source>
        <strain evidence="5 6">NIES-3715</strain>
    </source>
</reference>
<dbReference type="HAMAP" id="MF_00336">
    <property type="entry name" value="BioD"/>
    <property type="match status" value="1"/>
</dbReference>
<dbReference type="PROSITE" id="PS00600">
    <property type="entry name" value="AA_TRANSFER_CLASS_3"/>
    <property type="match status" value="1"/>
</dbReference>
<proteinExistence type="inferred from homology"/>
<dbReference type="Pfam" id="PF00202">
    <property type="entry name" value="Aminotran_3"/>
    <property type="match status" value="1"/>
</dbReference>
<dbReference type="GO" id="GO:0004141">
    <property type="term" value="F:dethiobiotin synthase activity"/>
    <property type="evidence" value="ECO:0007669"/>
    <property type="project" value="InterPro"/>
</dbReference>
<dbReference type="InterPro" id="IPR015422">
    <property type="entry name" value="PyrdxlP-dep_Trfase_small"/>
</dbReference>
<evidence type="ECO:0000256" key="2">
    <source>
        <dbReference type="ARBA" id="ARBA00022576"/>
    </source>
</evidence>
<dbReference type="Pfam" id="PF13500">
    <property type="entry name" value="AAA_26"/>
    <property type="match status" value="1"/>
</dbReference>
<name>A0AAD3CP53_9STRA</name>
<dbReference type="GO" id="GO:0000287">
    <property type="term" value="F:magnesium ion binding"/>
    <property type="evidence" value="ECO:0007669"/>
    <property type="project" value="InterPro"/>
</dbReference>
<dbReference type="SUPFAM" id="SSF53383">
    <property type="entry name" value="PLP-dependent transferases"/>
    <property type="match status" value="1"/>
</dbReference>
<dbReference type="GO" id="GO:0009102">
    <property type="term" value="P:biotin biosynthetic process"/>
    <property type="evidence" value="ECO:0007669"/>
    <property type="project" value="InterPro"/>
</dbReference>
<dbReference type="InterPro" id="IPR015421">
    <property type="entry name" value="PyrdxlP-dep_Trfase_major"/>
</dbReference>
<dbReference type="Gene3D" id="3.40.640.10">
    <property type="entry name" value="Type I PLP-dependent aspartate aminotransferase-like (Major domain)"/>
    <property type="match status" value="1"/>
</dbReference>
<dbReference type="InterPro" id="IPR015424">
    <property type="entry name" value="PyrdxlP-dep_Trfase"/>
</dbReference>
<dbReference type="PANTHER" id="PTHR42684:SF3">
    <property type="entry name" value="ADENOSYLMETHIONINE-8-AMINO-7-OXONONANOATE AMINOTRANSFERASE"/>
    <property type="match status" value="1"/>
</dbReference>
<dbReference type="GO" id="GO:0030170">
    <property type="term" value="F:pyridoxal phosphate binding"/>
    <property type="evidence" value="ECO:0007669"/>
    <property type="project" value="InterPro"/>
</dbReference>
<dbReference type="GO" id="GO:0005739">
    <property type="term" value="C:mitochondrion"/>
    <property type="evidence" value="ECO:0007669"/>
    <property type="project" value="UniProtKB-SubCell"/>
</dbReference>
<dbReference type="GO" id="GO:0004015">
    <property type="term" value="F:adenosylmethionine-8-amino-7-oxononanoate transaminase activity"/>
    <property type="evidence" value="ECO:0007669"/>
    <property type="project" value="TreeGrafter"/>
</dbReference>
<sequence>MNVSRISRYSAKHRILKATRQLSASSKSIPVSKKFPTHVIFGANTDVGKTVVSTSLVKSNVDNNQPVHYIKPLQCGGSDEGFVLKHMTKSVPNDSGAHTLFNWNTPASPHLASRIENQPTSDEMVLDTLQQKIRSIAQNAESVSCTNIWIETAGGVLSPSSSSPLNSQPKHASNQQRWGWSTQGDLYKQLQLPVVLVGDGRLGGISATLSAMESLIVRGYDIHALVLIDEAEGEHGSNLPALKEYAERSLSLRSGSGRPLLKHEDSIISLPPLPPLEVPLDEWFASAQVKEQSERLNGYLNEMWNDHVDTLYNLRSEGKESLWWPFTQHQGHDDKKVNATVIDGATGDYFSILNDTDNDNDTTGMERSGTFDACASWWTQGMGHGETSLSLSAAAAAGKFGHVIFPDVVHEPAKALADRLLHSKSGPGRDWASRVFFTDDGSTAMEVAIKMGMKKYVYDRAARGDGDVPLDKKLTVVAQNDCYHGDTLGVMDVAEPSVFNEGQHPWYEPKGLFLSYPTIRYANGKIGVAPPSSSGCPASAKEFDSIELILDVGQRLSSDLYTHYYEQIDKEWSNYESTENKIIASVVIEPVLLGAGGMKFIDPLWQRALIDLARSKHVPIIFDEVAAGLYRVGVASCREIIGANPDIAAYAKLLTGGLIPMSVTLASEDVFKTFLGDTKAEALLHGHSYTAHPVGCVSSIHALDTYAELFESNEIDYKTAFFNQEEVSALSQLDIVQEAMSLGTVVAVTIEPDESGSGYAAAGRSIPVVKYLLDNGVYARPLGNVVYIMVSPLTKPDECSRLCGILKDALLTVS</sequence>
<dbReference type="InterPro" id="IPR049704">
    <property type="entry name" value="Aminotrans_3_PPA_site"/>
</dbReference>
<dbReference type="EMBL" id="BLLK01000038">
    <property type="protein sequence ID" value="GFH49254.1"/>
    <property type="molecule type" value="Genomic_DNA"/>
</dbReference>
<keyword evidence="3" id="KW-0808">Transferase</keyword>
<dbReference type="CDD" id="cd03109">
    <property type="entry name" value="DTBS"/>
    <property type="match status" value="1"/>
</dbReference>
<dbReference type="InterPro" id="IPR004472">
    <property type="entry name" value="DTB_synth_BioD"/>
</dbReference>
<dbReference type="Gene3D" id="3.90.1150.10">
    <property type="entry name" value="Aspartate Aminotransferase, domain 1"/>
    <property type="match status" value="1"/>
</dbReference>
<dbReference type="Proteomes" id="UP001054902">
    <property type="component" value="Unassembled WGS sequence"/>
</dbReference>
<dbReference type="Gene3D" id="3.40.50.300">
    <property type="entry name" value="P-loop containing nucleotide triphosphate hydrolases"/>
    <property type="match status" value="1"/>
</dbReference>